<dbReference type="PRINTS" id="PR00455">
    <property type="entry name" value="HTHTETR"/>
</dbReference>
<accession>A0A7W6DSQ2</accession>
<dbReference type="RefSeq" id="WP_183966402.1">
    <property type="nucleotide sequence ID" value="NZ_BAABBZ010000007.1"/>
</dbReference>
<evidence type="ECO:0000256" key="1">
    <source>
        <dbReference type="ARBA" id="ARBA00023015"/>
    </source>
</evidence>
<dbReference type="EMBL" id="JACIEJ010000005">
    <property type="protein sequence ID" value="MBB3986217.1"/>
    <property type="molecule type" value="Genomic_DNA"/>
</dbReference>
<dbReference type="InterPro" id="IPR011075">
    <property type="entry name" value="TetR_C"/>
</dbReference>
<feature type="region of interest" description="Disordered" evidence="5">
    <location>
        <begin position="1"/>
        <end position="28"/>
    </location>
</feature>
<evidence type="ECO:0000259" key="6">
    <source>
        <dbReference type="PROSITE" id="PS50977"/>
    </source>
</evidence>
<dbReference type="Pfam" id="PF16925">
    <property type="entry name" value="TetR_C_13"/>
    <property type="match status" value="1"/>
</dbReference>
<feature type="domain" description="HTH tetR-type" evidence="6">
    <location>
        <begin position="26"/>
        <end position="86"/>
    </location>
</feature>
<dbReference type="InterPro" id="IPR036271">
    <property type="entry name" value="Tet_transcr_reg_TetR-rel_C_sf"/>
</dbReference>
<keyword evidence="1" id="KW-0805">Transcription regulation</keyword>
<feature type="DNA-binding region" description="H-T-H motif" evidence="4">
    <location>
        <begin position="49"/>
        <end position="68"/>
    </location>
</feature>
<dbReference type="Proteomes" id="UP000541426">
    <property type="component" value="Unassembled WGS sequence"/>
</dbReference>
<sequence>MTEEAAPDQPVSPRRRGRPRTAPDQSETRAKLIRAGLAHLTERGYGASGVDEILSTAGVPKGSFYHHFGSKEAFGSELIAAYDAYFLTVLDRNLDDTRRAPIDRLRAFAKDAEAGMARHGFRRGCLIGNLGQEMPNLPDSFRARLSAVLDGWQDRTEACLAKAEVNGDPKALAQLFWTGWEGAVLRARMVQGPEPLHAFTQSYFSLISKT</sequence>
<dbReference type="GO" id="GO:0003677">
    <property type="term" value="F:DNA binding"/>
    <property type="evidence" value="ECO:0007669"/>
    <property type="project" value="UniProtKB-UniRule"/>
</dbReference>
<dbReference type="InterPro" id="IPR009057">
    <property type="entry name" value="Homeodomain-like_sf"/>
</dbReference>
<dbReference type="AlphaFoldDB" id="A0A7W6DSQ2"/>
<dbReference type="SUPFAM" id="SSF48498">
    <property type="entry name" value="Tetracyclin repressor-like, C-terminal domain"/>
    <property type="match status" value="1"/>
</dbReference>
<keyword evidence="2 4" id="KW-0238">DNA-binding</keyword>
<evidence type="ECO:0000256" key="5">
    <source>
        <dbReference type="SAM" id="MobiDB-lite"/>
    </source>
</evidence>
<dbReference type="SUPFAM" id="SSF46689">
    <property type="entry name" value="Homeodomain-like"/>
    <property type="match status" value="1"/>
</dbReference>
<reference evidence="7 8" key="1">
    <citation type="submission" date="2020-08" db="EMBL/GenBank/DDBJ databases">
        <title>Genomic Encyclopedia of Type Strains, Phase IV (KMG-IV): sequencing the most valuable type-strain genomes for metagenomic binning, comparative biology and taxonomic classification.</title>
        <authorList>
            <person name="Goeker M."/>
        </authorList>
    </citation>
    <scope>NUCLEOTIDE SEQUENCE [LARGE SCALE GENOMIC DNA]</scope>
    <source>
        <strain evidence="7 8">DSM 102235</strain>
    </source>
</reference>
<gene>
    <name evidence="7" type="ORF">GGQ68_002555</name>
</gene>
<protein>
    <submittedName>
        <fullName evidence="7">TetR/AcrR family transcriptional repressor of nem operon</fullName>
    </submittedName>
</protein>
<evidence type="ECO:0000313" key="7">
    <source>
        <dbReference type="EMBL" id="MBB3986217.1"/>
    </source>
</evidence>
<dbReference type="Gene3D" id="1.10.357.10">
    <property type="entry name" value="Tetracycline Repressor, domain 2"/>
    <property type="match status" value="1"/>
</dbReference>
<evidence type="ECO:0000256" key="3">
    <source>
        <dbReference type="ARBA" id="ARBA00023163"/>
    </source>
</evidence>
<name>A0A7W6DSQ2_9RHOB</name>
<evidence type="ECO:0000256" key="4">
    <source>
        <dbReference type="PROSITE-ProRule" id="PRU00335"/>
    </source>
</evidence>
<dbReference type="PANTHER" id="PTHR47506:SF6">
    <property type="entry name" value="HTH-TYPE TRANSCRIPTIONAL REPRESSOR NEMR"/>
    <property type="match status" value="1"/>
</dbReference>
<dbReference type="InterPro" id="IPR001647">
    <property type="entry name" value="HTH_TetR"/>
</dbReference>
<evidence type="ECO:0000313" key="8">
    <source>
        <dbReference type="Proteomes" id="UP000541426"/>
    </source>
</evidence>
<evidence type="ECO:0000256" key="2">
    <source>
        <dbReference type="ARBA" id="ARBA00023125"/>
    </source>
</evidence>
<dbReference type="PANTHER" id="PTHR47506">
    <property type="entry name" value="TRANSCRIPTIONAL REGULATORY PROTEIN"/>
    <property type="match status" value="1"/>
</dbReference>
<keyword evidence="8" id="KW-1185">Reference proteome</keyword>
<proteinExistence type="predicted"/>
<keyword evidence="3" id="KW-0804">Transcription</keyword>
<comment type="caution">
    <text evidence="7">The sequence shown here is derived from an EMBL/GenBank/DDBJ whole genome shotgun (WGS) entry which is preliminary data.</text>
</comment>
<dbReference type="Pfam" id="PF00440">
    <property type="entry name" value="TetR_N"/>
    <property type="match status" value="1"/>
</dbReference>
<dbReference type="PROSITE" id="PS50977">
    <property type="entry name" value="HTH_TETR_2"/>
    <property type="match status" value="1"/>
</dbReference>
<organism evidence="7 8">
    <name type="scientific">Sagittula marina</name>
    <dbReference type="NCBI Taxonomy" id="943940"/>
    <lineage>
        <taxon>Bacteria</taxon>
        <taxon>Pseudomonadati</taxon>
        <taxon>Pseudomonadota</taxon>
        <taxon>Alphaproteobacteria</taxon>
        <taxon>Rhodobacterales</taxon>
        <taxon>Roseobacteraceae</taxon>
        <taxon>Sagittula</taxon>
    </lineage>
</organism>